<gene>
    <name evidence="1" type="ORF">XYLVIOL_LOCUS5407</name>
</gene>
<name>A0ABP1NQ31_XYLVO</name>
<dbReference type="EMBL" id="CAXAJV020001292">
    <property type="protein sequence ID" value="CAL7942158.1"/>
    <property type="molecule type" value="Genomic_DNA"/>
</dbReference>
<proteinExistence type="predicted"/>
<organism evidence="1 2">
    <name type="scientific">Xylocopa violacea</name>
    <name type="common">Violet carpenter bee</name>
    <name type="synonym">Apis violacea</name>
    <dbReference type="NCBI Taxonomy" id="135666"/>
    <lineage>
        <taxon>Eukaryota</taxon>
        <taxon>Metazoa</taxon>
        <taxon>Ecdysozoa</taxon>
        <taxon>Arthropoda</taxon>
        <taxon>Hexapoda</taxon>
        <taxon>Insecta</taxon>
        <taxon>Pterygota</taxon>
        <taxon>Neoptera</taxon>
        <taxon>Endopterygota</taxon>
        <taxon>Hymenoptera</taxon>
        <taxon>Apocrita</taxon>
        <taxon>Aculeata</taxon>
        <taxon>Apoidea</taxon>
        <taxon>Anthophila</taxon>
        <taxon>Apidae</taxon>
        <taxon>Xylocopa</taxon>
        <taxon>Xylocopa</taxon>
    </lineage>
</organism>
<evidence type="ECO:0000313" key="1">
    <source>
        <dbReference type="EMBL" id="CAL7942158.1"/>
    </source>
</evidence>
<reference evidence="1 2" key="1">
    <citation type="submission" date="2024-08" db="EMBL/GenBank/DDBJ databases">
        <authorList>
            <person name="Will J Nash"/>
            <person name="Angela Man"/>
            <person name="Seanna McTaggart"/>
            <person name="Kendall Baker"/>
            <person name="Tom Barker"/>
            <person name="Leah Catchpole"/>
            <person name="Alex Durrant"/>
            <person name="Karim Gharbi"/>
            <person name="Naomi Irish"/>
            <person name="Gemy Kaithakottil"/>
            <person name="Debby Ku"/>
            <person name="Aaliyah Providence"/>
            <person name="Felix Shaw"/>
            <person name="David Swarbreck"/>
            <person name="Chris Watkins"/>
            <person name="Ann M. McCartney"/>
            <person name="Giulio Formenti"/>
            <person name="Alice Mouton"/>
            <person name="Noel Vella"/>
            <person name="Bjorn M von Reumont"/>
            <person name="Adriana Vella"/>
            <person name="Wilfried Haerty"/>
        </authorList>
    </citation>
    <scope>NUCLEOTIDE SEQUENCE [LARGE SCALE GENOMIC DNA]</scope>
</reference>
<keyword evidence="2" id="KW-1185">Reference proteome</keyword>
<protein>
    <submittedName>
        <fullName evidence="1">Uncharacterized protein</fullName>
    </submittedName>
</protein>
<comment type="caution">
    <text evidence="1">The sequence shown here is derived from an EMBL/GenBank/DDBJ whole genome shotgun (WGS) entry which is preliminary data.</text>
</comment>
<evidence type="ECO:0000313" key="2">
    <source>
        <dbReference type="Proteomes" id="UP001642520"/>
    </source>
</evidence>
<accession>A0ABP1NQ31</accession>
<dbReference type="Proteomes" id="UP001642520">
    <property type="component" value="Unassembled WGS sequence"/>
</dbReference>
<sequence>MKIPSLKHPISRFLIKKKILIDFNTGSLCWNFEDSTDTLVRWGHNLAMGSPATCAALSTEYIRDVNVYFTKIPKRVISSSTPAALEKNKYYDEIGSHPRNIVNWDSIEDQSAFRKRQYPWKQISQKSTRIVKLP</sequence>